<evidence type="ECO:0000313" key="1">
    <source>
        <dbReference type="EMBL" id="KAH6940803.1"/>
    </source>
</evidence>
<accession>A0ACB7T406</accession>
<reference evidence="1" key="1">
    <citation type="submission" date="2020-05" db="EMBL/GenBank/DDBJ databases">
        <title>Large-scale comparative analyses of tick genomes elucidate their genetic diversity and vector capacities.</title>
        <authorList>
            <person name="Jia N."/>
            <person name="Wang J."/>
            <person name="Shi W."/>
            <person name="Du L."/>
            <person name="Sun Y."/>
            <person name="Zhan W."/>
            <person name="Jiang J."/>
            <person name="Wang Q."/>
            <person name="Zhang B."/>
            <person name="Ji P."/>
            <person name="Sakyi L.B."/>
            <person name="Cui X."/>
            <person name="Yuan T."/>
            <person name="Jiang B."/>
            <person name="Yang W."/>
            <person name="Lam T.T.-Y."/>
            <person name="Chang Q."/>
            <person name="Ding S."/>
            <person name="Wang X."/>
            <person name="Zhu J."/>
            <person name="Ruan X."/>
            <person name="Zhao L."/>
            <person name="Wei J."/>
            <person name="Que T."/>
            <person name="Du C."/>
            <person name="Cheng J."/>
            <person name="Dai P."/>
            <person name="Han X."/>
            <person name="Huang E."/>
            <person name="Gao Y."/>
            <person name="Liu J."/>
            <person name="Shao H."/>
            <person name="Ye R."/>
            <person name="Li L."/>
            <person name="Wei W."/>
            <person name="Wang X."/>
            <person name="Wang C."/>
            <person name="Yang T."/>
            <person name="Huo Q."/>
            <person name="Li W."/>
            <person name="Guo W."/>
            <person name="Chen H."/>
            <person name="Zhou L."/>
            <person name="Ni X."/>
            <person name="Tian J."/>
            <person name="Zhou Y."/>
            <person name="Sheng Y."/>
            <person name="Liu T."/>
            <person name="Pan Y."/>
            <person name="Xia L."/>
            <person name="Li J."/>
            <person name="Zhao F."/>
            <person name="Cao W."/>
        </authorList>
    </citation>
    <scope>NUCLEOTIDE SEQUENCE</scope>
    <source>
        <strain evidence="1">Hyas-2018</strain>
    </source>
</reference>
<evidence type="ECO:0000313" key="2">
    <source>
        <dbReference type="Proteomes" id="UP000821845"/>
    </source>
</evidence>
<keyword evidence="2" id="KW-1185">Reference proteome</keyword>
<name>A0ACB7T406_HYAAI</name>
<comment type="caution">
    <text evidence="1">The sequence shown here is derived from an EMBL/GenBank/DDBJ whole genome shotgun (WGS) entry which is preliminary data.</text>
</comment>
<proteinExistence type="predicted"/>
<protein>
    <submittedName>
        <fullName evidence="1">Uncharacterized protein</fullName>
    </submittedName>
</protein>
<dbReference type="EMBL" id="CM023491">
    <property type="protein sequence ID" value="KAH6940803.1"/>
    <property type="molecule type" value="Genomic_DNA"/>
</dbReference>
<gene>
    <name evidence="1" type="ORF">HPB50_007022</name>
</gene>
<dbReference type="Proteomes" id="UP000821845">
    <property type="component" value="Chromosome 11"/>
</dbReference>
<sequence length="267" mass="29731">MSLGSCNHYDHVIARSLSVGPLIRQGVCSPYLVRIKRDIADIAADPPSGIYIAATDDDIATIDAMVIGPADTPYEGGFFRFLIACPTTYPNDPPSVRFLTTDGGKVQMHPRLYMNGYVSLDIIDGERGWSPAQSLSSLFVSLRSLFTVVPLCDALHAVRGQLDHSAQCYAQFVRHECVRVAVCDAVESCLQDSPLFPKAFKETVLRKFLEFYGKYEKALKEQRHLNGSEMCDLIGGTKGNFRHDMLLARLQDIRERIVKRNNTVLCV</sequence>
<organism evidence="1 2">
    <name type="scientific">Hyalomma asiaticum</name>
    <name type="common">Tick</name>
    <dbReference type="NCBI Taxonomy" id="266040"/>
    <lineage>
        <taxon>Eukaryota</taxon>
        <taxon>Metazoa</taxon>
        <taxon>Ecdysozoa</taxon>
        <taxon>Arthropoda</taxon>
        <taxon>Chelicerata</taxon>
        <taxon>Arachnida</taxon>
        <taxon>Acari</taxon>
        <taxon>Parasitiformes</taxon>
        <taxon>Ixodida</taxon>
        <taxon>Ixodoidea</taxon>
        <taxon>Ixodidae</taxon>
        <taxon>Hyalomminae</taxon>
        <taxon>Hyalomma</taxon>
    </lineage>
</organism>